<feature type="domain" description="3-keto-alpha-glucoside-1,2-lyase/3-keto-2-hydroxy-glucal hydratase" evidence="1">
    <location>
        <begin position="37"/>
        <end position="221"/>
    </location>
</feature>
<dbReference type="EMBL" id="MLJW01000010">
    <property type="protein sequence ID" value="OIR14967.1"/>
    <property type="molecule type" value="Genomic_DNA"/>
</dbReference>
<reference evidence="2" key="1">
    <citation type="submission" date="2016-10" db="EMBL/GenBank/DDBJ databases">
        <title>Sequence of Gallionella enrichment culture.</title>
        <authorList>
            <person name="Poehlein A."/>
            <person name="Muehling M."/>
            <person name="Daniel R."/>
        </authorList>
    </citation>
    <scope>NUCLEOTIDE SEQUENCE</scope>
</reference>
<dbReference type="InterPro" id="IPR010496">
    <property type="entry name" value="AL/BT2_dom"/>
</dbReference>
<dbReference type="AlphaFoldDB" id="A0A1J5T2E7"/>
<name>A0A1J5T2E7_9ZZZZ</name>
<dbReference type="GO" id="GO:0016787">
    <property type="term" value="F:hydrolase activity"/>
    <property type="evidence" value="ECO:0007669"/>
    <property type="project" value="InterPro"/>
</dbReference>
<evidence type="ECO:0000259" key="1">
    <source>
        <dbReference type="Pfam" id="PF06439"/>
    </source>
</evidence>
<gene>
    <name evidence="2" type="ORF">GALL_40850</name>
</gene>
<organism evidence="2">
    <name type="scientific">mine drainage metagenome</name>
    <dbReference type="NCBI Taxonomy" id="410659"/>
    <lineage>
        <taxon>unclassified sequences</taxon>
        <taxon>metagenomes</taxon>
        <taxon>ecological metagenomes</taxon>
    </lineage>
</organism>
<protein>
    <recommendedName>
        <fullName evidence="1">3-keto-alpha-glucoside-1,2-lyase/3-keto-2-hydroxy-glucal hydratase domain-containing protein</fullName>
    </recommendedName>
</protein>
<proteinExistence type="predicted"/>
<evidence type="ECO:0000313" key="2">
    <source>
        <dbReference type="EMBL" id="OIR14967.1"/>
    </source>
</evidence>
<accession>A0A1J5T2E7</accession>
<sequence length="225" mass="24148">MKLPLATMAAALAALLAFVPFARAKAGAEARGAHSVSLLTDSSLSGWRLISEPATQMANVCHLGPDGVLWIAGKPSGFIETRASFANYRLHVEWRWAGHTGNGGILLHVSSGPMDRVWPLSYQIQLKHGYVGDVLPMAGAPFATPLTTPPGARVPLRSHLMPDSERPAGEWNSCDIVCRGGEILATVNGVLQNRIEGCRFTSGPIGIQFEGTPMEFRNIRLTPLD</sequence>
<dbReference type="Pfam" id="PF06439">
    <property type="entry name" value="3keto-disac_hyd"/>
    <property type="match status" value="1"/>
</dbReference>
<comment type="caution">
    <text evidence="2">The sequence shown here is derived from an EMBL/GenBank/DDBJ whole genome shotgun (WGS) entry which is preliminary data.</text>
</comment>
<dbReference type="Gene3D" id="2.60.120.560">
    <property type="entry name" value="Exo-inulinase, domain 1"/>
    <property type="match status" value="1"/>
</dbReference>